<gene>
    <name evidence="7" type="ORF">A4R26_24845</name>
</gene>
<evidence type="ECO:0000259" key="6">
    <source>
        <dbReference type="Pfam" id="PF08281"/>
    </source>
</evidence>
<dbReference type="InterPro" id="IPR007627">
    <property type="entry name" value="RNA_pol_sigma70_r2"/>
</dbReference>
<dbReference type="SUPFAM" id="SSF88946">
    <property type="entry name" value="Sigma2 domain of RNA polymerase sigma factors"/>
    <property type="match status" value="1"/>
</dbReference>
<evidence type="ECO:0000256" key="4">
    <source>
        <dbReference type="ARBA" id="ARBA00023163"/>
    </source>
</evidence>
<evidence type="ECO:0000256" key="3">
    <source>
        <dbReference type="ARBA" id="ARBA00023082"/>
    </source>
</evidence>
<dbReference type="InterPro" id="IPR013249">
    <property type="entry name" value="RNA_pol_sigma70_r4_t2"/>
</dbReference>
<name>A0A1V9FG33_9BACT</name>
<comment type="similarity">
    <text evidence="1">Belongs to the sigma-70 factor family. ECF subfamily.</text>
</comment>
<dbReference type="GO" id="GO:0016987">
    <property type="term" value="F:sigma factor activity"/>
    <property type="evidence" value="ECO:0007669"/>
    <property type="project" value="UniProtKB-KW"/>
</dbReference>
<reference evidence="8" key="1">
    <citation type="submission" date="2016-04" db="EMBL/GenBank/DDBJ databases">
        <authorList>
            <person name="Chen L."/>
            <person name="Zhuang W."/>
            <person name="Wang G."/>
        </authorList>
    </citation>
    <scope>NUCLEOTIDE SEQUENCE [LARGE SCALE GENOMIC DNA]</scope>
    <source>
        <strain evidence="8">208</strain>
    </source>
</reference>
<keyword evidence="4" id="KW-0804">Transcription</keyword>
<dbReference type="EMBL" id="LWBP01000195">
    <property type="protein sequence ID" value="OQP57325.1"/>
    <property type="molecule type" value="Genomic_DNA"/>
</dbReference>
<dbReference type="PANTHER" id="PTHR43133:SF46">
    <property type="entry name" value="RNA POLYMERASE SIGMA-70 FACTOR ECF SUBFAMILY"/>
    <property type="match status" value="1"/>
</dbReference>
<dbReference type="Proteomes" id="UP000192276">
    <property type="component" value="Unassembled WGS sequence"/>
</dbReference>
<dbReference type="OrthoDB" id="655312at2"/>
<evidence type="ECO:0000313" key="7">
    <source>
        <dbReference type="EMBL" id="OQP57325.1"/>
    </source>
</evidence>
<proteinExistence type="inferred from homology"/>
<keyword evidence="2" id="KW-0805">Transcription regulation</keyword>
<dbReference type="NCBIfam" id="TIGR02937">
    <property type="entry name" value="sigma70-ECF"/>
    <property type="match status" value="1"/>
</dbReference>
<dbReference type="InterPro" id="IPR013325">
    <property type="entry name" value="RNA_pol_sigma_r2"/>
</dbReference>
<dbReference type="InterPro" id="IPR039425">
    <property type="entry name" value="RNA_pol_sigma-70-like"/>
</dbReference>
<dbReference type="GO" id="GO:0003677">
    <property type="term" value="F:DNA binding"/>
    <property type="evidence" value="ECO:0007669"/>
    <property type="project" value="InterPro"/>
</dbReference>
<dbReference type="AlphaFoldDB" id="A0A1V9FG33"/>
<sequence>MKSPDSKLVVKMRAGDVSAFDSLYWRYYQVVYRNILKLTKDPLVSEDILQEVFIRLWEKRQDINYEQPVVNWIFVISFNLSIDYTRKKLREQELHRKLLADSDAIPQNPSVYEDYYQLLKRAIDQLSPQKQRIVKLCKLEGKTYEEAAAEMQISRHTVKEYLSAAMANLSEYVRQHASKVSGIGCVV</sequence>
<dbReference type="RefSeq" id="WP_081167782.1">
    <property type="nucleotide sequence ID" value="NZ_LWBP01000195.1"/>
</dbReference>
<evidence type="ECO:0000259" key="5">
    <source>
        <dbReference type="Pfam" id="PF04542"/>
    </source>
</evidence>
<evidence type="ECO:0000256" key="2">
    <source>
        <dbReference type="ARBA" id="ARBA00023015"/>
    </source>
</evidence>
<keyword evidence="3" id="KW-0731">Sigma factor</keyword>
<dbReference type="InterPro" id="IPR036388">
    <property type="entry name" value="WH-like_DNA-bd_sf"/>
</dbReference>
<organism evidence="7 8">
    <name type="scientific">Niastella populi</name>
    <dbReference type="NCBI Taxonomy" id="550983"/>
    <lineage>
        <taxon>Bacteria</taxon>
        <taxon>Pseudomonadati</taxon>
        <taxon>Bacteroidota</taxon>
        <taxon>Chitinophagia</taxon>
        <taxon>Chitinophagales</taxon>
        <taxon>Chitinophagaceae</taxon>
        <taxon>Niastella</taxon>
    </lineage>
</organism>
<dbReference type="STRING" id="550983.A4R26_24845"/>
<dbReference type="InterPro" id="IPR014284">
    <property type="entry name" value="RNA_pol_sigma-70_dom"/>
</dbReference>
<evidence type="ECO:0000256" key="1">
    <source>
        <dbReference type="ARBA" id="ARBA00010641"/>
    </source>
</evidence>
<accession>A0A1V9FG33</accession>
<keyword evidence="8" id="KW-1185">Reference proteome</keyword>
<dbReference type="Gene3D" id="1.10.1740.10">
    <property type="match status" value="1"/>
</dbReference>
<dbReference type="CDD" id="cd06171">
    <property type="entry name" value="Sigma70_r4"/>
    <property type="match status" value="1"/>
</dbReference>
<feature type="domain" description="RNA polymerase sigma-70 region 2" evidence="5">
    <location>
        <begin position="23"/>
        <end position="89"/>
    </location>
</feature>
<dbReference type="Pfam" id="PF08281">
    <property type="entry name" value="Sigma70_r4_2"/>
    <property type="match status" value="1"/>
</dbReference>
<dbReference type="GO" id="GO:0006352">
    <property type="term" value="P:DNA-templated transcription initiation"/>
    <property type="evidence" value="ECO:0007669"/>
    <property type="project" value="InterPro"/>
</dbReference>
<comment type="caution">
    <text evidence="7">The sequence shown here is derived from an EMBL/GenBank/DDBJ whole genome shotgun (WGS) entry which is preliminary data.</text>
</comment>
<dbReference type="Gene3D" id="1.10.10.10">
    <property type="entry name" value="Winged helix-like DNA-binding domain superfamily/Winged helix DNA-binding domain"/>
    <property type="match status" value="1"/>
</dbReference>
<evidence type="ECO:0000313" key="8">
    <source>
        <dbReference type="Proteomes" id="UP000192276"/>
    </source>
</evidence>
<dbReference type="InterPro" id="IPR013324">
    <property type="entry name" value="RNA_pol_sigma_r3/r4-like"/>
</dbReference>
<protein>
    <submittedName>
        <fullName evidence="7">RNA polymerase subunit sigma-24</fullName>
    </submittedName>
</protein>
<feature type="domain" description="RNA polymerase sigma factor 70 region 4 type 2" evidence="6">
    <location>
        <begin position="117"/>
        <end position="169"/>
    </location>
</feature>
<dbReference type="SUPFAM" id="SSF88659">
    <property type="entry name" value="Sigma3 and sigma4 domains of RNA polymerase sigma factors"/>
    <property type="match status" value="1"/>
</dbReference>
<dbReference type="PANTHER" id="PTHR43133">
    <property type="entry name" value="RNA POLYMERASE ECF-TYPE SIGMA FACTO"/>
    <property type="match status" value="1"/>
</dbReference>
<dbReference type="Pfam" id="PF04542">
    <property type="entry name" value="Sigma70_r2"/>
    <property type="match status" value="1"/>
</dbReference>